<evidence type="ECO:0008006" key="2">
    <source>
        <dbReference type="Google" id="ProtNLM"/>
    </source>
</evidence>
<dbReference type="AlphaFoldDB" id="A0A381ZAG1"/>
<evidence type="ECO:0000313" key="1">
    <source>
        <dbReference type="EMBL" id="SVA86210.1"/>
    </source>
</evidence>
<organism evidence="1">
    <name type="scientific">marine metagenome</name>
    <dbReference type="NCBI Taxonomy" id="408172"/>
    <lineage>
        <taxon>unclassified sequences</taxon>
        <taxon>metagenomes</taxon>
        <taxon>ecological metagenomes</taxon>
    </lineage>
</organism>
<proteinExistence type="predicted"/>
<name>A0A381ZAG1_9ZZZZ</name>
<protein>
    <recommendedName>
        <fullName evidence="2">NAD(P)-binding domain-containing protein</fullName>
    </recommendedName>
</protein>
<dbReference type="InterPro" id="IPR036291">
    <property type="entry name" value="NAD(P)-bd_dom_sf"/>
</dbReference>
<accession>A0A381ZAG1</accession>
<dbReference type="SUPFAM" id="SSF51735">
    <property type="entry name" value="NAD(P)-binding Rossmann-fold domains"/>
    <property type="match status" value="1"/>
</dbReference>
<reference evidence="1" key="1">
    <citation type="submission" date="2018-05" db="EMBL/GenBank/DDBJ databases">
        <authorList>
            <person name="Lanie J.A."/>
            <person name="Ng W.-L."/>
            <person name="Kazmierczak K.M."/>
            <person name="Andrzejewski T.M."/>
            <person name="Davidsen T.M."/>
            <person name="Wayne K.J."/>
            <person name="Tettelin H."/>
            <person name="Glass J.I."/>
            <person name="Rusch D."/>
            <person name="Podicherti R."/>
            <person name="Tsui H.-C.T."/>
            <person name="Winkler M.E."/>
        </authorList>
    </citation>
    <scope>NUCLEOTIDE SEQUENCE</scope>
</reference>
<dbReference type="EMBL" id="UINC01020557">
    <property type="protein sequence ID" value="SVA86210.1"/>
    <property type="molecule type" value="Genomic_DNA"/>
</dbReference>
<feature type="non-terminal residue" evidence="1">
    <location>
        <position position="162"/>
    </location>
</feature>
<sequence>MKFYITGIKRGLGKYLHDRLNVVDNFEECDVFINCKHEGFDQVDLLYEAYDWGVSRVINISSNSGDGIKKWNHQYAIEKAALDKANEQLFYLGMNTTSLRLGYMDTERVAEVTENKMSLKSVLDTIEWILLHPHRVKEITITPDEDSAPENMRITDKLYEAT</sequence>
<gene>
    <name evidence="1" type="ORF">METZ01_LOCUS139064</name>
</gene>